<dbReference type="InterPro" id="IPR036388">
    <property type="entry name" value="WH-like_DNA-bd_sf"/>
</dbReference>
<dbReference type="RefSeq" id="WP_343767537.1">
    <property type="nucleotide sequence ID" value="NZ_BAAACF010000001.1"/>
</dbReference>
<evidence type="ECO:0000313" key="6">
    <source>
        <dbReference type="Proteomes" id="UP001500339"/>
    </source>
</evidence>
<evidence type="ECO:0000259" key="4">
    <source>
        <dbReference type="PROSITE" id="PS50995"/>
    </source>
</evidence>
<proteinExistence type="predicted"/>
<sequence length="153" mass="17981">MESFKPDSLYHIFAQVIKLHFNRTHQLLEKIGVYPGQPPLLIALHIKDGRSQKELAERLKIKPATINIMVKRMEKANIVRRCQDEEDQRIIRVYLTEEGKKTCREVFEIMKGLESECFSNFTAEEEVLLRRLFMQMKDNLTKVVDKKDGDDCL</sequence>
<evidence type="ECO:0000256" key="2">
    <source>
        <dbReference type="ARBA" id="ARBA00023125"/>
    </source>
</evidence>
<organism evidence="5 6">
    <name type="scientific">Clostridium malenominatum</name>
    <dbReference type="NCBI Taxonomy" id="1539"/>
    <lineage>
        <taxon>Bacteria</taxon>
        <taxon>Bacillati</taxon>
        <taxon>Bacillota</taxon>
        <taxon>Clostridia</taxon>
        <taxon>Eubacteriales</taxon>
        <taxon>Clostridiaceae</taxon>
        <taxon>Clostridium</taxon>
    </lineage>
</organism>
<feature type="domain" description="HTH marR-type" evidence="4">
    <location>
        <begin position="6"/>
        <end position="138"/>
    </location>
</feature>
<reference evidence="6" key="1">
    <citation type="journal article" date="2019" name="Int. J. Syst. Evol. Microbiol.">
        <title>The Global Catalogue of Microorganisms (GCM) 10K type strain sequencing project: providing services to taxonomists for standard genome sequencing and annotation.</title>
        <authorList>
            <consortium name="The Broad Institute Genomics Platform"/>
            <consortium name="The Broad Institute Genome Sequencing Center for Infectious Disease"/>
            <person name="Wu L."/>
            <person name="Ma J."/>
        </authorList>
    </citation>
    <scope>NUCLEOTIDE SEQUENCE [LARGE SCALE GENOMIC DNA]</scope>
    <source>
        <strain evidence="6">JCM 1405</strain>
    </source>
</reference>
<protein>
    <submittedName>
        <fullName evidence="5">MarR family transcriptional regulator</fullName>
    </submittedName>
</protein>
<dbReference type="SUPFAM" id="SSF46785">
    <property type="entry name" value="Winged helix' DNA-binding domain"/>
    <property type="match status" value="1"/>
</dbReference>
<dbReference type="PANTHER" id="PTHR42756">
    <property type="entry name" value="TRANSCRIPTIONAL REGULATOR, MARR"/>
    <property type="match status" value="1"/>
</dbReference>
<name>A0ABP3TYT6_9CLOT</name>
<keyword evidence="2" id="KW-0238">DNA-binding</keyword>
<keyword evidence="3" id="KW-0804">Transcription</keyword>
<dbReference type="Proteomes" id="UP001500339">
    <property type="component" value="Unassembled WGS sequence"/>
</dbReference>
<keyword evidence="1" id="KW-0805">Transcription regulation</keyword>
<dbReference type="PROSITE" id="PS50995">
    <property type="entry name" value="HTH_MARR_2"/>
    <property type="match status" value="1"/>
</dbReference>
<dbReference type="Gene3D" id="1.10.10.10">
    <property type="entry name" value="Winged helix-like DNA-binding domain superfamily/Winged helix DNA-binding domain"/>
    <property type="match status" value="1"/>
</dbReference>
<evidence type="ECO:0000256" key="3">
    <source>
        <dbReference type="ARBA" id="ARBA00023163"/>
    </source>
</evidence>
<keyword evidence="6" id="KW-1185">Reference proteome</keyword>
<evidence type="ECO:0000313" key="5">
    <source>
        <dbReference type="EMBL" id="GAA0721058.1"/>
    </source>
</evidence>
<dbReference type="PRINTS" id="PR00598">
    <property type="entry name" value="HTHMARR"/>
</dbReference>
<accession>A0ABP3TYT6</accession>
<gene>
    <name evidence="5" type="ORF">GCM10008905_11000</name>
</gene>
<dbReference type="InterPro" id="IPR036390">
    <property type="entry name" value="WH_DNA-bd_sf"/>
</dbReference>
<dbReference type="Pfam" id="PF01047">
    <property type="entry name" value="MarR"/>
    <property type="match status" value="1"/>
</dbReference>
<comment type="caution">
    <text evidence="5">The sequence shown here is derived from an EMBL/GenBank/DDBJ whole genome shotgun (WGS) entry which is preliminary data.</text>
</comment>
<dbReference type="EMBL" id="BAAACF010000001">
    <property type="protein sequence ID" value="GAA0721058.1"/>
    <property type="molecule type" value="Genomic_DNA"/>
</dbReference>
<evidence type="ECO:0000256" key="1">
    <source>
        <dbReference type="ARBA" id="ARBA00023015"/>
    </source>
</evidence>
<dbReference type="PANTHER" id="PTHR42756:SF1">
    <property type="entry name" value="TRANSCRIPTIONAL REPRESSOR OF EMRAB OPERON"/>
    <property type="match status" value="1"/>
</dbReference>
<dbReference type="InterPro" id="IPR000835">
    <property type="entry name" value="HTH_MarR-typ"/>
</dbReference>
<dbReference type="SMART" id="SM00347">
    <property type="entry name" value="HTH_MARR"/>
    <property type="match status" value="1"/>
</dbReference>